<keyword evidence="2 5" id="KW-0812">Transmembrane</keyword>
<evidence type="ECO:0000313" key="7">
    <source>
        <dbReference type="EMBL" id="MBD2735733.1"/>
    </source>
</evidence>
<dbReference type="PANTHER" id="PTHR38480">
    <property type="entry name" value="SLR0254 PROTEIN"/>
    <property type="match status" value="1"/>
</dbReference>
<feature type="transmembrane region" description="Helical" evidence="5">
    <location>
        <begin position="72"/>
        <end position="98"/>
    </location>
</feature>
<feature type="transmembrane region" description="Helical" evidence="5">
    <location>
        <begin position="29"/>
        <end position="52"/>
    </location>
</feature>
<evidence type="ECO:0000256" key="5">
    <source>
        <dbReference type="SAM" id="Phobius"/>
    </source>
</evidence>
<gene>
    <name evidence="7" type="ORF">H6H03_17845</name>
</gene>
<accession>A0ABR8K8B9</accession>
<dbReference type="PANTHER" id="PTHR38480:SF1">
    <property type="entry name" value="SLR0254 PROTEIN"/>
    <property type="match status" value="1"/>
</dbReference>
<sequence length="260" mass="29481">MRFFNRISFQTPESVELEFTLAGIGNRALALLIDYTVLGISLLLFVLAWTFFSTQLYNLLEDLVTNPGNIGLWLLAIFFFIAFAIYIGYFVFFETLWFGQTPGKRIAKIRVVRDDGRLIGLQQATLRALLRPFDETLFLGAFLIMLGNREKRLGDLAAGTIVIQAQPNTASTLTITDEAKILHEQLLQTANLSQLLPDDFAVIREYLQRRGAMSLKARASLSLNLAEQVKSIINLEKLPENFTADVFLEAIYLVYQQQEF</sequence>
<feature type="domain" description="RDD" evidence="6">
    <location>
        <begin position="21"/>
        <end position="159"/>
    </location>
</feature>
<evidence type="ECO:0000256" key="4">
    <source>
        <dbReference type="ARBA" id="ARBA00023136"/>
    </source>
</evidence>
<evidence type="ECO:0000259" key="6">
    <source>
        <dbReference type="Pfam" id="PF06271"/>
    </source>
</evidence>
<name>A0ABR8K8B9_9NOSO</name>
<dbReference type="EMBL" id="JACJTU010000016">
    <property type="protein sequence ID" value="MBD2735733.1"/>
    <property type="molecule type" value="Genomic_DNA"/>
</dbReference>
<keyword evidence="4 5" id="KW-0472">Membrane</keyword>
<dbReference type="RefSeq" id="WP_190956375.1">
    <property type="nucleotide sequence ID" value="NZ_JACJTU010000016.1"/>
</dbReference>
<evidence type="ECO:0000256" key="2">
    <source>
        <dbReference type="ARBA" id="ARBA00022692"/>
    </source>
</evidence>
<evidence type="ECO:0000256" key="1">
    <source>
        <dbReference type="ARBA" id="ARBA00004141"/>
    </source>
</evidence>
<dbReference type="Proteomes" id="UP000637383">
    <property type="component" value="Unassembled WGS sequence"/>
</dbReference>
<reference evidence="7 8" key="1">
    <citation type="journal article" date="2020" name="ISME J.">
        <title>Comparative genomics reveals insights into cyanobacterial evolution and habitat adaptation.</title>
        <authorList>
            <person name="Chen M.Y."/>
            <person name="Teng W.K."/>
            <person name="Zhao L."/>
            <person name="Hu C.X."/>
            <person name="Zhou Y.K."/>
            <person name="Han B.P."/>
            <person name="Song L.R."/>
            <person name="Shu W.S."/>
        </authorList>
    </citation>
    <scope>NUCLEOTIDE SEQUENCE [LARGE SCALE GENOMIC DNA]</scope>
    <source>
        <strain evidence="7 8">FACHB-159</strain>
    </source>
</reference>
<organism evidence="7 8">
    <name type="scientific">Nostoc paludosum FACHB-159</name>
    <dbReference type="NCBI Taxonomy" id="2692908"/>
    <lineage>
        <taxon>Bacteria</taxon>
        <taxon>Bacillati</taxon>
        <taxon>Cyanobacteriota</taxon>
        <taxon>Cyanophyceae</taxon>
        <taxon>Nostocales</taxon>
        <taxon>Nostocaceae</taxon>
        <taxon>Nostoc</taxon>
    </lineage>
</organism>
<evidence type="ECO:0000256" key="3">
    <source>
        <dbReference type="ARBA" id="ARBA00022989"/>
    </source>
</evidence>
<dbReference type="InterPro" id="IPR010432">
    <property type="entry name" value="RDD"/>
</dbReference>
<evidence type="ECO:0000313" key="8">
    <source>
        <dbReference type="Proteomes" id="UP000637383"/>
    </source>
</evidence>
<dbReference type="Pfam" id="PF06271">
    <property type="entry name" value="RDD"/>
    <property type="match status" value="1"/>
</dbReference>
<keyword evidence="8" id="KW-1185">Reference proteome</keyword>
<keyword evidence="3 5" id="KW-1133">Transmembrane helix</keyword>
<protein>
    <submittedName>
        <fullName evidence="7">RDD family protein</fullName>
    </submittedName>
</protein>
<comment type="caution">
    <text evidence="7">The sequence shown here is derived from an EMBL/GenBank/DDBJ whole genome shotgun (WGS) entry which is preliminary data.</text>
</comment>
<proteinExistence type="predicted"/>
<comment type="subcellular location">
    <subcellularLocation>
        <location evidence="1">Membrane</location>
        <topology evidence="1">Multi-pass membrane protein</topology>
    </subcellularLocation>
</comment>